<reference evidence="1 2" key="1">
    <citation type="submission" date="2018-03" db="EMBL/GenBank/DDBJ databases">
        <title>Genomic Encyclopedia of Type Strains, Phase III (KMG-III): the genomes of soil and plant-associated and newly described type strains.</title>
        <authorList>
            <person name="Whitman W."/>
        </authorList>
    </citation>
    <scope>NUCLEOTIDE SEQUENCE [LARGE SCALE GENOMIC DNA]</scope>
    <source>
        <strain evidence="1 2">CGMCC 1.12700</strain>
    </source>
</reference>
<organism evidence="1 2">
    <name type="scientific">Taibaiella chishuiensis</name>
    <dbReference type="NCBI Taxonomy" id="1434707"/>
    <lineage>
        <taxon>Bacteria</taxon>
        <taxon>Pseudomonadati</taxon>
        <taxon>Bacteroidota</taxon>
        <taxon>Chitinophagia</taxon>
        <taxon>Chitinophagales</taxon>
        <taxon>Chitinophagaceae</taxon>
        <taxon>Taibaiella</taxon>
    </lineage>
</organism>
<dbReference type="PROSITE" id="PS51257">
    <property type="entry name" value="PROKAR_LIPOPROTEIN"/>
    <property type="match status" value="1"/>
</dbReference>
<protein>
    <submittedName>
        <fullName evidence="1">Uncharacterized protein</fullName>
    </submittedName>
</protein>
<comment type="caution">
    <text evidence="1">The sequence shown here is derived from an EMBL/GenBank/DDBJ whole genome shotgun (WGS) entry which is preliminary data.</text>
</comment>
<dbReference type="EMBL" id="PYGD01000001">
    <property type="protein sequence ID" value="PSK94088.1"/>
    <property type="molecule type" value="Genomic_DNA"/>
</dbReference>
<dbReference type="AlphaFoldDB" id="A0A2P8DA36"/>
<gene>
    <name evidence="1" type="ORF">B0I18_101239</name>
</gene>
<accession>A0A2P8DA36</accession>
<dbReference type="Proteomes" id="UP000240572">
    <property type="component" value="Unassembled WGS sequence"/>
</dbReference>
<evidence type="ECO:0000313" key="1">
    <source>
        <dbReference type="EMBL" id="PSK94088.1"/>
    </source>
</evidence>
<sequence length="45" mass="4730">MDKPSRLKNIVMIIAILLAVAVSACAAVYIVKMVMGKEPAAATAR</sequence>
<dbReference type="RefSeq" id="WP_181358288.1">
    <property type="nucleotide sequence ID" value="NZ_PYGD01000001.1"/>
</dbReference>
<keyword evidence="2" id="KW-1185">Reference proteome</keyword>
<evidence type="ECO:0000313" key="2">
    <source>
        <dbReference type="Proteomes" id="UP000240572"/>
    </source>
</evidence>
<proteinExistence type="predicted"/>
<name>A0A2P8DA36_9BACT</name>